<dbReference type="EMBL" id="UOFL01000264">
    <property type="protein sequence ID" value="VAW83131.1"/>
    <property type="molecule type" value="Genomic_DNA"/>
</dbReference>
<protein>
    <recommendedName>
        <fullName evidence="2">Serine protease</fullName>
    </recommendedName>
</protein>
<dbReference type="InterPro" id="IPR009003">
    <property type="entry name" value="Peptidase_S1_PA"/>
</dbReference>
<dbReference type="AlphaFoldDB" id="A0A3B0YUN5"/>
<sequence length="300" mass="34525">MDINAKLKISVESNIAKSCRRIFFNHLYDTDYENGFHVDIMYGSGSGTLVFYDGKFFLLTAKHVIDKNTVGGYQNNSPFWVPVYKNLNLKSLHDFLLPKYYYDIGSLISVNNYLIDSNDICLVELFDPMPLHTPDYFIDLTDDRFVLKKNDYYEGQFLIANGYPFGLNNFDHEFKSEGFTHSTNVVRHSAVGICLMEKDTPYISYEITNMSDVNHDGMSGGVVCNAWDTPEKVQWAGLMLSGNKKITRFLPAWCVYEALTNYKKSKKHIIDPAADVTSDLEKIKEVFMEYANEFSQNKRR</sequence>
<dbReference type="SUPFAM" id="SSF50494">
    <property type="entry name" value="Trypsin-like serine proteases"/>
    <property type="match status" value="1"/>
</dbReference>
<accession>A0A3B0YUN5</accession>
<organism evidence="1">
    <name type="scientific">hydrothermal vent metagenome</name>
    <dbReference type="NCBI Taxonomy" id="652676"/>
    <lineage>
        <taxon>unclassified sequences</taxon>
        <taxon>metagenomes</taxon>
        <taxon>ecological metagenomes</taxon>
    </lineage>
</organism>
<proteinExistence type="predicted"/>
<reference evidence="1" key="1">
    <citation type="submission" date="2018-06" db="EMBL/GenBank/DDBJ databases">
        <authorList>
            <person name="Zhirakovskaya E."/>
        </authorList>
    </citation>
    <scope>NUCLEOTIDE SEQUENCE</scope>
</reference>
<evidence type="ECO:0000313" key="1">
    <source>
        <dbReference type="EMBL" id="VAW83131.1"/>
    </source>
</evidence>
<gene>
    <name evidence="1" type="ORF">MNBD_GAMMA12-2633</name>
</gene>
<evidence type="ECO:0008006" key="2">
    <source>
        <dbReference type="Google" id="ProtNLM"/>
    </source>
</evidence>
<name>A0A3B0YUN5_9ZZZZ</name>